<evidence type="ECO:0000256" key="6">
    <source>
        <dbReference type="ARBA" id="ARBA00022824"/>
    </source>
</evidence>
<gene>
    <name evidence="13" type="ORF">KGF56_000152</name>
</gene>
<evidence type="ECO:0000256" key="2">
    <source>
        <dbReference type="ARBA" id="ARBA00006931"/>
    </source>
</evidence>
<evidence type="ECO:0000313" key="14">
    <source>
        <dbReference type="Proteomes" id="UP001202479"/>
    </source>
</evidence>
<feature type="transmembrane region" description="Helical" evidence="10">
    <location>
        <begin position="609"/>
        <end position="629"/>
    </location>
</feature>
<dbReference type="SUPFAM" id="SSF53474">
    <property type="entry name" value="alpha/beta-Hydrolases"/>
    <property type="match status" value="1"/>
</dbReference>
<dbReference type="EC" id="3.1.-.-" evidence="10"/>
<feature type="transmembrane region" description="Helical" evidence="10">
    <location>
        <begin position="822"/>
        <end position="844"/>
    </location>
</feature>
<keyword evidence="5 10" id="KW-0378">Hydrolase</keyword>
<evidence type="ECO:0000256" key="7">
    <source>
        <dbReference type="ARBA" id="ARBA00022927"/>
    </source>
</evidence>
<dbReference type="GO" id="GO:0005789">
    <property type="term" value="C:endoplasmic reticulum membrane"/>
    <property type="evidence" value="ECO:0007669"/>
    <property type="project" value="UniProtKB-SubCell"/>
</dbReference>
<feature type="transmembrane region" description="Helical" evidence="10">
    <location>
        <begin position="707"/>
        <end position="732"/>
    </location>
</feature>
<sequence>MYPSYARIKSFDESYTSYAKKYSFYLYREQGKDKLPKDDDGSIDLEGVPVLFIPGNAGSFRQVRSIASRAADLYYHERKEEEEEGGKLPGLDFFTIDFNEDFTAFHGRTILDQAEFANEVVKFIIGLYKKRQNQKDTAPKSVILIGHSMGGIVSRIMLTLPNYQQDSIETIITLSSPHSASPLTFDGDLIKIYSAVDKFWQLGFSTNKELSSSKKVDEIAHERLANIALVSITGGALDFTLPADYTTLGYIVPESNGFTSFTTGIPLVWTPIDHLAIVWCQQLRTRIAYALLDIVHLERNEKENWLTQRMNVFKSYFLSGFEQYVHENQVLEKRHRLRSSGQVLKLNKRYTRGKELGKRSIFQWEKNGNKEIHFSLLSSVPIKEGGFSIQLCLTDNTDEEQQRLFCSSMESRQNIVPNFSKGVNDISDSSYNGDKQPFYSVELDSELLKMYNCIIIENVEDTQFISMELSTFETKYTMRGNTFSMLTTGNSIKLPFNRPQMIDLSIPQAWNSLLVYKAHFEGCLEGVQYNPFIRQYTQEPFESKWFLNVRESIELTMHGIAPYVPYNNTHDNHAMNLQIWSSNCDKREELKLFIQVDYLSSLKLLILRYRLTIIAFNIGICALVLSLQFYQVEKMPSFWHTLIYLNSNWWWLIALVLMFFNVLVNMPGIKQLLLTCNPALLQVGKSPALKGSVFDVNLLYLGLKESFTVVGIILYFVSSFVVAMSYFALILIGECINFVRNLDLFKLRFFKANPHVMMTTRTKTRTTTCLQMFIIFLVLILISFYIPYQIVYLLSCFIQVINVLKDWPGKNNTHSTISNYQISWLMMMLWILPINVPILIVFIHNLAVNWKTPFSSHHNVLSILPILILVKYNGSIREMKAGDKKVELMVKLSMKYLWIFAFVYGSRYTFFIHHLFNLLSFLVLVYLGGSLSIGGM</sequence>
<dbReference type="Pfam" id="PF07819">
    <property type="entry name" value="PGAP1"/>
    <property type="match status" value="1"/>
</dbReference>
<dbReference type="Pfam" id="PF25140">
    <property type="entry name" value="PGAP1_TMD"/>
    <property type="match status" value="1"/>
</dbReference>
<comment type="subcellular location">
    <subcellularLocation>
        <location evidence="1">Endoplasmic reticulum membrane</location>
        <topology evidence="1">Multi-pass membrane protein</topology>
    </subcellularLocation>
</comment>
<dbReference type="EMBL" id="JAHUZD010000018">
    <property type="protein sequence ID" value="KAI3407064.2"/>
    <property type="molecule type" value="Genomic_DNA"/>
</dbReference>
<keyword evidence="8 10" id="KW-1133">Transmembrane helix</keyword>
<dbReference type="InterPro" id="IPR039529">
    <property type="entry name" value="PGAP1/BST1"/>
</dbReference>
<dbReference type="Pfam" id="PF25141">
    <property type="entry name" value="PGAP1_2nd"/>
    <property type="match status" value="1"/>
</dbReference>
<feature type="transmembrane region" description="Helical" evidence="10">
    <location>
        <begin position="649"/>
        <end position="666"/>
    </location>
</feature>
<dbReference type="GeneID" id="73377769"/>
<comment type="caution">
    <text evidence="13">The sequence shown here is derived from an EMBL/GenBank/DDBJ whole genome shotgun (WGS) entry which is preliminary data.</text>
</comment>
<dbReference type="Proteomes" id="UP001202479">
    <property type="component" value="Unassembled WGS sequence"/>
</dbReference>
<evidence type="ECO:0000256" key="10">
    <source>
        <dbReference type="RuleBase" id="RU365011"/>
    </source>
</evidence>
<evidence type="ECO:0000259" key="11">
    <source>
        <dbReference type="Pfam" id="PF07819"/>
    </source>
</evidence>
<dbReference type="GO" id="GO:0006505">
    <property type="term" value="P:GPI anchor metabolic process"/>
    <property type="evidence" value="ECO:0007669"/>
    <property type="project" value="TreeGrafter"/>
</dbReference>
<keyword evidence="9 10" id="KW-0472">Membrane</keyword>
<comment type="function">
    <text evidence="10">Involved in inositol deacylation of GPI-anchored proteins which plays important roles in the quality control and ER-associated degradation of GPI-anchored proteins.</text>
</comment>
<dbReference type="InterPro" id="IPR012908">
    <property type="entry name" value="PGAP1-ab_dom-like"/>
</dbReference>
<keyword evidence="4 10" id="KW-0812">Transmembrane</keyword>
<evidence type="ECO:0000256" key="3">
    <source>
        <dbReference type="ARBA" id="ARBA00022448"/>
    </source>
</evidence>
<dbReference type="GO" id="GO:0006888">
    <property type="term" value="P:endoplasmic reticulum to Golgi vesicle-mediated transport"/>
    <property type="evidence" value="ECO:0007669"/>
    <property type="project" value="TreeGrafter"/>
</dbReference>
<name>A0AAI9T253_9ASCO</name>
<feature type="transmembrane region" description="Helical" evidence="10">
    <location>
        <begin position="911"/>
        <end position="933"/>
    </location>
</feature>
<feature type="transmembrane region" description="Helical" evidence="10">
    <location>
        <begin position="773"/>
        <end position="801"/>
    </location>
</feature>
<reference evidence="13" key="1">
    <citation type="journal article" date="2022" name="DNA Res.">
        <title>Genome analysis of five recently described species of the CUG-Ser clade uncovers Candida theae as a new hybrid lineage with pathogenic potential in the Candida parapsilosis species complex.</title>
        <authorList>
            <person name="Mixao V."/>
            <person name="Del Olmo V."/>
            <person name="Hegedusova E."/>
            <person name="Saus E."/>
            <person name="Pryszcz L."/>
            <person name="Cillingova A."/>
            <person name="Nosek J."/>
            <person name="Gabaldon T."/>
        </authorList>
    </citation>
    <scope>NUCLEOTIDE SEQUENCE</scope>
    <source>
        <strain evidence="13">CBS 10844</strain>
    </source>
</reference>
<comment type="similarity">
    <text evidence="2 10">Belongs to the GPI inositol-deacylase family.</text>
</comment>
<dbReference type="InterPro" id="IPR029058">
    <property type="entry name" value="AB_hydrolase_fold"/>
</dbReference>
<dbReference type="InterPro" id="IPR056824">
    <property type="entry name" value="PGAP1_TMD"/>
</dbReference>
<dbReference type="PANTHER" id="PTHR15495">
    <property type="entry name" value="NEGATIVE REGULATOR OF VESICLE FORMATION-RELATED"/>
    <property type="match status" value="1"/>
</dbReference>
<accession>A0AAI9T253</accession>
<evidence type="ECO:0000313" key="13">
    <source>
        <dbReference type="EMBL" id="KAI3407064.2"/>
    </source>
</evidence>
<dbReference type="AlphaFoldDB" id="A0AAI9T253"/>
<feature type="domain" description="GPI inositol-deacylase PGAP1-like alpha/beta" evidence="11">
    <location>
        <begin position="45"/>
        <end position="293"/>
    </location>
</feature>
<dbReference type="GO" id="GO:0015031">
    <property type="term" value="P:protein transport"/>
    <property type="evidence" value="ECO:0007669"/>
    <property type="project" value="UniProtKB-KW"/>
</dbReference>
<dbReference type="Gene3D" id="3.40.50.1820">
    <property type="entry name" value="alpha/beta hydrolase"/>
    <property type="match status" value="1"/>
</dbReference>
<evidence type="ECO:0000256" key="8">
    <source>
        <dbReference type="ARBA" id="ARBA00022989"/>
    </source>
</evidence>
<evidence type="ECO:0000259" key="12">
    <source>
        <dbReference type="Pfam" id="PF25140"/>
    </source>
</evidence>
<keyword evidence="6 10" id="KW-0256">Endoplasmic reticulum</keyword>
<keyword evidence="3 10" id="KW-0813">Transport</keyword>
<organism evidence="13 14">
    <name type="scientific">Candida oxycetoniae</name>
    <dbReference type="NCBI Taxonomy" id="497107"/>
    <lineage>
        <taxon>Eukaryota</taxon>
        <taxon>Fungi</taxon>
        <taxon>Dikarya</taxon>
        <taxon>Ascomycota</taxon>
        <taxon>Saccharomycotina</taxon>
        <taxon>Pichiomycetes</taxon>
        <taxon>Debaryomycetaceae</taxon>
        <taxon>Candida/Lodderomyces clade</taxon>
        <taxon>Candida</taxon>
    </lineage>
</organism>
<keyword evidence="14" id="KW-1185">Reference proteome</keyword>
<protein>
    <recommendedName>
        <fullName evidence="10">GPI inositol-deacylase</fullName>
        <ecNumber evidence="10">3.1.-.-</ecNumber>
    </recommendedName>
</protein>
<dbReference type="PANTHER" id="PTHR15495:SF7">
    <property type="entry name" value="GPI INOSITOL-DEACYLASE"/>
    <property type="match status" value="1"/>
</dbReference>
<evidence type="ECO:0000256" key="4">
    <source>
        <dbReference type="ARBA" id="ARBA00022692"/>
    </source>
</evidence>
<evidence type="ECO:0000256" key="9">
    <source>
        <dbReference type="ARBA" id="ARBA00023136"/>
    </source>
</evidence>
<evidence type="ECO:0000256" key="1">
    <source>
        <dbReference type="ARBA" id="ARBA00004477"/>
    </source>
</evidence>
<proteinExistence type="inferred from homology"/>
<feature type="domain" description="GPI inositol-deacylase transmembrane" evidence="12">
    <location>
        <begin position="613"/>
        <end position="925"/>
    </location>
</feature>
<dbReference type="RefSeq" id="XP_049182809.1">
    <property type="nucleotide sequence ID" value="XM_049322651.1"/>
</dbReference>
<keyword evidence="7 10" id="KW-0653">Protein transport</keyword>
<evidence type="ECO:0000256" key="5">
    <source>
        <dbReference type="ARBA" id="ARBA00022801"/>
    </source>
</evidence>
<dbReference type="GO" id="GO:0050185">
    <property type="term" value="F:phosphatidylinositol deacylase activity"/>
    <property type="evidence" value="ECO:0007669"/>
    <property type="project" value="TreeGrafter"/>
</dbReference>